<dbReference type="InterPro" id="IPR037401">
    <property type="entry name" value="SnoaL-like"/>
</dbReference>
<organism evidence="2 3">
    <name type="scientific">Williamsia phyllosphaerae</name>
    <dbReference type="NCBI Taxonomy" id="885042"/>
    <lineage>
        <taxon>Bacteria</taxon>
        <taxon>Bacillati</taxon>
        <taxon>Actinomycetota</taxon>
        <taxon>Actinomycetes</taxon>
        <taxon>Mycobacteriales</taxon>
        <taxon>Nocardiaceae</taxon>
        <taxon>Williamsia</taxon>
    </lineage>
</organism>
<sequence>MTTSTRTDPAESIQHRLAVTFHRALTSKDWSLLRTIMSPEVTWVLPGDNTISGPAVGIDAVIERAELIASYGLTFTLEHILLSRDNMALALHNTAQRPDAVLDEHLSTVCRVVDDQIVGVETYLSDVEGMNAFFVPRAGGA</sequence>
<gene>
    <name evidence="2" type="ORF">GCM10007298_07980</name>
</gene>
<dbReference type="SUPFAM" id="SSF54427">
    <property type="entry name" value="NTF2-like"/>
    <property type="match status" value="1"/>
</dbReference>
<dbReference type="EMBL" id="BMCS01000001">
    <property type="protein sequence ID" value="GGF14369.1"/>
    <property type="molecule type" value="Genomic_DNA"/>
</dbReference>
<dbReference type="Pfam" id="PF12680">
    <property type="entry name" value="SnoaL_2"/>
    <property type="match status" value="1"/>
</dbReference>
<dbReference type="Proteomes" id="UP000632454">
    <property type="component" value="Unassembled WGS sequence"/>
</dbReference>
<comment type="caution">
    <text evidence="2">The sequence shown here is derived from an EMBL/GenBank/DDBJ whole genome shotgun (WGS) entry which is preliminary data.</text>
</comment>
<keyword evidence="3" id="KW-1185">Reference proteome</keyword>
<name>A0ABQ1UC92_9NOCA</name>
<accession>A0ABQ1UC92</accession>
<feature type="domain" description="SnoaL-like" evidence="1">
    <location>
        <begin position="20"/>
        <end position="118"/>
    </location>
</feature>
<dbReference type="InterPro" id="IPR032710">
    <property type="entry name" value="NTF2-like_dom_sf"/>
</dbReference>
<evidence type="ECO:0000313" key="2">
    <source>
        <dbReference type="EMBL" id="GGF14369.1"/>
    </source>
</evidence>
<protein>
    <recommendedName>
        <fullName evidence="1">SnoaL-like domain-containing protein</fullName>
    </recommendedName>
</protein>
<dbReference type="Gene3D" id="3.10.450.50">
    <property type="match status" value="1"/>
</dbReference>
<reference evidence="3" key="1">
    <citation type="journal article" date="2019" name="Int. J. Syst. Evol. Microbiol.">
        <title>The Global Catalogue of Microorganisms (GCM) 10K type strain sequencing project: providing services to taxonomists for standard genome sequencing and annotation.</title>
        <authorList>
            <consortium name="The Broad Institute Genomics Platform"/>
            <consortium name="The Broad Institute Genome Sequencing Center for Infectious Disease"/>
            <person name="Wu L."/>
            <person name="Ma J."/>
        </authorList>
    </citation>
    <scope>NUCLEOTIDE SEQUENCE [LARGE SCALE GENOMIC DNA]</scope>
    <source>
        <strain evidence="3">CCM 7855</strain>
    </source>
</reference>
<dbReference type="RefSeq" id="WP_188487083.1">
    <property type="nucleotide sequence ID" value="NZ_BMCS01000001.1"/>
</dbReference>
<evidence type="ECO:0000313" key="3">
    <source>
        <dbReference type="Proteomes" id="UP000632454"/>
    </source>
</evidence>
<evidence type="ECO:0000259" key="1">
    <source>
        <dbReference type="Pfam" id="PF12680"/>
    </source>
</evidence>
<proteinExistence type="predicted"/>